<dbReference type="Gene3D" id="6.20.10.30">
    <property type="match status" value="1"/>
</dbReference>
<accession>A0A2K8N985</accession>
<comment type="cofactor">
    <cofactor evidence="15">
        <name>Mg(2+)</name>
        <dbReference type="ChEBI" id="CHEBI:18420"/>
    </cofactor>
    <cofactor evidence="15">
        <name>Mn(2+)</name>
        <dbReference type="ChEBI" id="CHEBI:29035"/>
    </cofactor>
</comment>
<dbReference type="RefSeq" id="WP_100668670.1">
    <property type="nucleotide sequence ID" value="NZ_CP024955.1"/>
</dbReference>
<feature type="binding site" evidence="15">
    <location>
        <position position="431"/>
    </location>
    <ligand>
        <name>Zn(2+)</name>
        <dbReference type="ChEBI" id="CHEBI:29105"/>
    </ligand>
</feature>
<dbReference type="FunFam" id="1.10.150.20:FF:000006">
    <property type="entry name" value="DNA ligase"/>
    <property type="match status" value="1"/>
</dbReference>
<dbReference type="OrthoDB" id="9759736at2"/>
<dbReference type="NCBIfam" id="NF005932">
    <property type="entry name" value="PRK07956.1"/>
    <property type="match status" value="1"/>
</dbReference>
<dbReference type="Gene3D" id="2.40.50.140">
    <property type="entry name" value="Nucleic acid-binding proteins"/>
    <property type="match status" value="1"/>
</dbReference>
<evidence type="ECO:0000256" key="2">
    <source>
        <dbReference type="ARBA" id="ARBA00012722"/>
    </source>
</evidence>
<dbReference type="Pfam" id="PF12826">
    <property type="entry name" value="HHH_2"/>
    <property type="match status" value="1"/>
</dbReference>
<keyword evidence="12 15" id="KW-0464">Manganese</keyword>
<dbReference type="GO" id="GO:0003911">
    <property type="term" value="F:DNA ligase (NAD+) activity"/>
    <property type="evidence" value="ECO:0007669"/>
    <property type="project" value="UniProtKB-UniRule"/>
</dbReference>
<dbReference type="Pfam" id="PF14520">
    <property type="entry name" value="HHH_5"/>
    <property type="match status" value="1"/>
</dbReference>
<sequence>MSGQGDAARRIEELRALIRRYDYHYYVLDDPLVDDAEYDRCMRELVELEARHPELVTPDSPTQRVSGAPSEAFAKVVHREPMLSLANAFSEGDVRDFDRRVRAALPGEDVEYVCELKIDGLAISLRYENGEFVQGATRGDGELGEDITRNLRTIRVLPLRLPERVSVEVRGEAYMPKKVFLRVNRERDEAGEPAFANPRNAAAGSLRQLDPRVTARRGLSLWMYAAVLGPDGTVPGGPGPFRTHEEILEWLDTLGFPVNPHRRVCRNLEEVFQFLNEGDQLRATLPYDIDGMVIKVNNLDQQNRLGATAKSPRWAMAYKFAPEQAETRLLTIEVSVGRTGVVTPTAVFDPVFLAGTTVSRASLHNEDLIRERDIRIGDIVVVEKAGEIIPEVVRVRADLRTGEEHIFSMPKDCPACGSPLVRLEEEVALRCVNPDCPAQIQEGIIHFASRDAMNIEGLGEALVAQLYREGLIHSVADLYELKREQLVPLERMGAKSADNLLQAIERSKQNSLERLLFGLGIRYIGEKASRVLAAHFKDMDALMEAPSEELLKVPDIGTKMAQSIRVYFGQESARRLIERLRTHGVNMVYRGAEAAPVPSRLAGKTVVLTGTLHAMGRREAQDWVRRLGGKPTESVSRKTDIVIAGEDPGSKLDKARQLGIEVMNEDQFLSILREAGF</sequence>
<keyword evidence="19" id="KW-1185">Reference proteome</keyword>
<keyword evidence="7 15" id="KW-0227">DNA damage</keyword>
<dbReference type="SUPFAM" id="SSF56091">
    <property type="entry name" value="DNA ligase/mRNA capping enzyme, catalytic domain"/>
    <property type="match status" value="1"/>
</dbReference>
<evidence type="ECO:0000256" key="15">
    <source>
        <dbReference type="HAMAP-Rule" id="MF_01588"/>
    </source>
</evidence>
<dbReference type="SMART" id="SM00278">
    <property type="entry name" value="HhH1"/>
    <property type="match status" value="3"/>
</dbReference>
<organism evidence="18 19">
    <name type="scientific">Kyrpidia spormannii</name>
    <dbReference type="NCBI Taxonomy" id="2055160"/>
    <lineage>
        <taxon>Bacteria</taxon>
        <taxon>Bacillati</taxon>
        <taxon>Bacillota</taxon>
        <taxon>Bacilli</taxon>
        <taxon>Bacillales</taxon>
        <taxon>Alicyclobacillaceae</taxon>
        <taxon>Kyrpidia</taxon>
    </lineage>
</organism>
<gene>
    <name evidence="15 18" type="primary">ligA</name>
    <name evidence="18" type="ORF">CVV65_14120</name>
</gene>
<evidence type="ECO:0000313" key="18">
    <source>
        <dbReference type="EMBL" id="ATY85916.1"/>
    </source>
</evidence>
<dbReference type="FunFam" id="3.30.470.30:FF:000001">
    <property type="entry name" value="DNA ligase"/>
    <property type="match status" value="1"/>
</dbReference>
<feature type="binding site" evidence="15">
    <location>
        <position position="413"/>
    </location>
    <ligand>
        <name>Zn(2+)</name>
        <dbReference type="ChEBI" id="CHEBI:29105"/>
    </ligand>
</feature>
<evidence type="ECO:0000313" key="19">
    <source>
        <dbReference type="Proteomes" id="UP000231932"/>
    </source>
</evidence>
<feature type="binding site" evidence="15">
    <location>
        <position position="172"/>
    </location>
    <ligand>
        <name>NAD(+)</name>
        <dbReference type="ChEBI" id="CHEBI:57540"/>
    </ligand>
</feature>
<evidence type="ECO:0000256" key="16">
    <source>
        <dbReference type="RuleBase" id="RU000618"/>
    </source>
</evidence>
<dbReference type="InterPro" id="IPR018239">
    <property type="entry name" value="DNA_ligase_AS"/>
</dbReference>
<dbReference type="PANTHER" id="PTHR23389:SF9">
    <property type="entry name" value="DNA LIGASE"/>
    <property type="match status" value="1"/>
</dbReference>
<feature type="binding site" evidence="15">
    <location>
        <position position="436"/>
    </location>
    <ligand>
        <name>Zn(2+)</name>
        <dbReference type="ChEBI" id="CHEBI:29105"/>
    </ligand>
</feature>
<dbReference type="GO" id="GO:0006281">
    <property type="term" value="P:DNA repair"/>
    <property type="evidence" value="ECO:0007669"/>
    <property type="project" value="UniProtKB-KW"/>
</dbReference>
<dbReference type="GO" id="GO:0006260">
    <property type="term" value="P:DNA replication"/>
    <property type="evidence" value="ECO:0007669"/>
    <property type="project" value="UniProtKB-KW"/>
</dbReference>
<dbReference type="FunFam" id="1.10.287.610:FF:000002">
    <property type="entry name" value="DNA ligase"/>
    <property type="match status" value="1"/>
</dbReference>
<feature type="active site" description="N6-AMP-lysine intermediate" evidence="15">
    <location>
        <position position="117"/>
    </location>
</feature>
<dbReference type="Pfam" id="PF03120">
    <property type="entry name" value="OB_DNA_ligase"/>
    <property type="match status" value="1"/>
</dbReference>
<keyword evidence="8 15" id="KW-0862">Zinc</keyword>
<dbReference type="InterPro" id="IPR001679">
    <property type="entry name" value="DNA_ligase"/>
</dbReference>
<dbReference type="SMART" id="SM00292">
    <property type="entry name" value="BRCT"/>
    <property type="match status" value="1"/>
</dbReference>
<dbReference type="InterPro" id="IPR033136">
    <property type="entry name" value="DNA_ligase_CS"/>
</dbReference>
<dbReference type="FunFam" id="1.10.150.20:FF:000007">
    <property type="entry name" value="DNA ligase"/>
    <property type="match status" value="1"/>
</dbReference>
<feature type="binding site" evidence="15">
    <location>
        <begin position="35"/>
        <end position="39"/>
    </location>
    <ligand>
        <name>NAD(+)</name>
        <dbReference type="ChEBI" id="CHEBI:57540"/>
    </ligand>
</feature>
<dbReference type="CDD" id="cd00114">
    <property type="entry name" value="LIGANc"/>
    <property type="match status" value="1"/>
</dbReference>
<evidence type="ECO:0000256" key="5">
    <source>
        <dbReference type="ARBA" id="ARBA00022705"/>
    </source>
</evidence>
<evidence type="ECO:0000256" key="8">
    <source>
        <dbReference type="ARBA" id="ARBA00022833"/>
    </source>
</evidence>
<keyword evidence="9 15" id="KW-0460">Magnesium</keyword>
<dbReference type="InterPro" id="IPR036420">
    <property type="entry name" value="BRCT_dom_sf"/>
</dbReference>
<feature type="domain" description="BRCT" evidence="17">
    <location>
        <begin position="596"/>
        <end position="677"/>
    </location>
</feature>
<evidence type="ECO:0000256" key="1">
    <source>
        <dbReference type="ARBA" id="ARBA00004067"/>
    </source>
</evidence>
<dbReference type="SUPFAM" id="SSF47781">
    <property type="entry name" value="RuvA domain 2-like"/>
    <property type="match status" value="1"/>
</dbReference>
<comment type="function">
    <text evidence="1 15">DNA ligase that catalyzes the formation of phosphodiester linkages between 5'-phosphoryl and 3'-hydroxyl groups in double-stranded DNA using NAD as a coenzyme and as the energy source for the reaction. It is essential for DNA replication and repair of damaged DNA.</text>
</comment>
<name>A0A2K8N985_9BACL</name>
<dbReference type="Gene3D" id="1.10.287.610">
    <property type="entry name" value="Helix hairpin bin"/>
    <property type="match status" value="1"/>
</dbReference>
<dbReference type="FunFam" id="2.40.50.140:FF:000012">
    <property type="entry name" value="DNA ligase"/>
    <property type="match status" value="1"/>
</dbReference>
<dbReference type="Pfam" id="PF22745">
    <property type="entry name" value="Nlig-Ia"/>
    <property type="match status" value="1"/>
</dbReference>
<dbReference type="Pfam" id="PF03119">
    <property type="entry name" value="DNA_ligase_ZBD"/>
    <property type="match status" value="1"/>
</dbReference>
<keyword evidence="5 15" id="KW-0235">DNA replication</keyword>
<evidence type="ECO:0000256" key="9">
    <source>
        <dbReference type="ARBA" id="ARBA00022842"/>
    </source>
</evidence>
<dbReference type="PROSITE" id="PS01055">
    <property type="entry name" value="DNA_LIGASE_N1"/>
    <property type="match status" value="1"/>
</dbReference>
<evidence type="ECO:0000256" key="3">
    <source>
        <dbReference type="ARBA" id="ARBA00013308"/>
    </source>
</evidence>
<dbReference type="GO" id="GO:0046872">
    <property type="term" value="F:metal ion binding"/>
    <property type="evidence" value="ECO:0007669"/>
    <property type="project" value="UniProtKB-KW"/>
</dbReference>
<comment type="similarity">
    <text evidence="14 15">Belongs to the NAD-dependent DNA ligase family. LigA subfamily.</text>
</comment>
<reference evidence="19" key="1">
    <citation type="submission" date="2017-11" db="EMBL/GenBank/DDBJ databases">
        <title>Complete Genome Sequence of Kyrpidia sp. Strain EA-1, a thermophilic, hydrogen-oxidizing Bacterium, isolated from the Azores.</title>
        <authorList>
            <person name="Reiner J.E."/>
            <person name="Lapp C.J."/>
            <person name="Bunk B."/>
            <person name="Gescher J."/>
        </authorList>
    </citation>
    <scope>NUCLEOTIDE SEQUENCE [LARGE SCALE GENOMIC DNA]</scope>
    <source>
        <strain evidence="19">EA-1</strain>
    </source>
</reference>
<evidence type="ECO:0000256" key="7">
    <source>
        <dbReference type="ARBA" id="ARBA00022763"/>
    </source>
</evidence>
<dbReference type="SUPFAM" id="SSF50249">
    <property type="entry name" value="Nucleic acid-binding proteins"/>
    <property type="match status" value="1"/>
</dbReference>
<dbReference type="InterPro" id="IPR001357">
    <property type="entry name" value="BRCT_dom"/>
</dbReference>
<evidence type="ECO:0000259" key="17">
    <source>
        <dbReference type="PROSITE" id="PS50172"/>
    </source>
</evidence>
<dbReference type="PROSITE" id="PS01056">
    <property type="entry name" value="DNA_LIGASE_N2"/>
    <property type="match status" value="1"/>
</dbReference>
<dbReference type="EC" id="6.5.1.2" evidence="2 15"/>
<dbReference type="NCBIfam" id="TIGR00575">
    <property type="entry name" value="dnlj"/>
    <property type="match status" value="1"/>
</dbReference>
<proteinExistence type="inferred from homology"/>
<dbReference type="Pfam" id="PF00533">
    <property type="entry name" value="BRCT"/>
    <property type="match status" value="1"/>
</dbReference>
<dbReference type="PROSITE" id="PS50172">
    <property type="entry name" value="BRCT"/>
    <property type="match status" value="1"/>
</dbReference>
<protein>
    <recommendedName>
        <fullName evidence="3 15">DNA ligase</fullName>
        <ecNumber evidence="2 15">6.5.1.2</ecNumber>
    </recommendedName>
    <alternativeName>
        <fullName evidence="15">Polydeoxyribonucleotide synthase [NAD(+)]</fullName>
    </alternativeName>
</protein>
<keyword evidence="6 15" id="KW-0479">Metal-binding</keyword>
<dbReference type="PANTHER" id="PTHR23389">
    <property type="entry name" value="CHROMOSOME TRANSMISSION FIDELITY FACTOR 18"/>
    <property type="match status" value="1"/>
</dbReference>
<keyword evidence="10 15" id="KW-0520">NAD</keyword>
<dbReference type="InterPro" id="IPR003583">
    <property type="entry name" value="Hlx-hairpin-Hlx_DNA-bd_motif"/>
</dbReference>
<feature type="binding site" evidence="15">
    <location>
        <position position="319"/>
    </location>
    <ligand>
        <name>NAD(+)</name>
        <dbReference type="ChEBI" id="CHEBI:57540"/>
    </ligand>
</feature>
<dbReference type="InterPro" id="IPR010994">
    <property type="entry name" value="RuvA_2-like"/>
</dbReference>
<evidence type="ECO:0000256" key="10">
    <source>
        <dbReference type="ARBA" id="ARBA00023027"/>
    </source>
</evidence>
<dbReference type="CDD" id="cd17748">
    <property type="entry name" value="BRCT_DNA_ligase_like"/>
    <property type="match status" value="1"/>
</dbReference>
<dbReference type="SUPFAM" id="SSF52113">
    <property type="entry name" value="BRCT domain"/>
    <property type="match status" value="1"/>
</dbReference>
<dbReference type="Gene3D" id="1.10.150.20">
    <property type="entry name" value="5' to 3' exonuclease, C-terminal subdomain"/>
    <property type="match status" value="2"/>
</dbReference>
<dbReference type="KEGG" id="kyr:CVV65_14120"/>
<dbReference type="InterPro" id="IPR012340">
    <property type="entry name" value="NA-bd_OB-fold"/>
</dbReference>
<dbReference type="HAMAP" id="MF_01588">
    <property type="entry name" value="DNA_ligase_A"/>
    <property type="match status" value="1"/>
</dbReference>
<dbReference type="AlphaFoldDB" id="A0A2K8N985"/>
<comment type="catalytic activity">
    <reaction evidence="13 15 16">
        <text>NAD(+) + (deoxyribonucleotide)n-3'-hydroxyl + 5'-phospho-(deoxyribonucleotide)m = (deoxyribonucleotide)n+m + AMP + beta-nicotinamide D-nucleotide.</text>
        <dbReference type="EC" id="6.5.1.2"/>
    </reaction>
</comment>
<dbReference type="Gene3D" id="3.30.470.30">
    <property type="entry name" value="DNA ligase/mRNA capping enzyme"/>
    <property type="match status" value="1"/>
</dbReference>
<evidence type="ECO:0000256" key="12">
    <source>
        <dbReference type="ARBA" id="ARBA00023211"/>
    </source>
</evidence>
<dbReference type="EMBL" id="CP024955">
    <property type="protein sequence ID" value="ATY85916.1"/>
    <property type="molecule type" value="Genomic_DNA"/>
</dbReference>
<dbReference type="Gene3D" id="3.40.50.10190">
    <property type="entry name" value="BRCT domain"/>
    <property type="match status" value="1"/>
</dbReference>
<dbReference type="GO" id="GO:0005829">
    <property type="term" value="C:cytosol"/>
    <property type="evidence" value="ECO:0007669"/>
    <property type="project" value="TreeGrafter"/>
</dbReference>
<evidence type="ECO:0000256" key="6">
    <source>
        <dbReference type="ARBA" id="ARBA00022723"/>
    </source>
</evidence>
<dbReference type="SMART" id="SM00532">
    <property type="entry name" value="LIGANc"/>
    <property type="match status" value="1"/>
</dbReference>
<dbReference type="PIRSF" id="PIRSF001604">
    <property type="entry name" value="LigA"/>
    <property type="match status" value="1"/>
</dbReference>
<dbReference type="InterPro" id="IPR004150">
    <property type="entry name" value="NAD_DNA_ligase_OB"/>
</dbReference>
<keyword evidence="4 15" id="KW-0436">Ligase</keyword>
<evidence type="ECO:0000256" key="14">
    <source>
        <dbReference type="ARBA" id="ARBA00060881"/>
    </source>
</evidence>
<dbReference type="InterPro" id="IPR013839">
    <property type="entry name" value="DNAligase_adenylation"/>
</dbReference>
<feature type="binding site" evidence="15">
    <location>
        <position position="295"/>
    </location>
    <ligand>
        <name>NAD(+)</name>
        <dbReference type="ChEBI" id="CHEBI:57540"/>
    </ligand>
</feature>
<dbReference type="InterPro" id="IPR041663">
    <property type="entry name" value="DisA/LigA_HHH"/>
</dbReference>
<dbReference type="Proteomes" id="UP000231932">
    <property type="component" value="Chromosome"/>
</dbReference>
<keyword evidence="11 15" id="KW-0234">DNA repair</keyword>
<feature type="binding site" evidence="15">
    <location>
        <position position="115"/>
    </location>
    <ligand>
        <name>NAD(+)</name>
        <dbReference type="ChEBI" id="CHEBI:57540"/>
    </ligand>
</feature>
<dbReference type="Pfam" id="PF01653">
    <property type="entry name" value="DNA_ligase_aden"/>
    <property type="match status" value="1"/>
</dbReference>
<feature type="binding site" evidence="15">
    <location>
        <begin position="84"/>
        <end position="85"/>
    </location>
    <ligand>
        <name>NAD(+)</name>
        <dbReference type="ChEBI" id="CHEBI:57540"/>
    </ligand>
</feature>
<dbReference type="GO" id="GO:0003677">
    <property type="term" value="F:DNA binding"/>
    <property type="evidence" value="ECO:0007669"/>
    <property type="project" value="InterPro"/>
</dbReference>
<dbReference type="InterPro" id="IPR013840">
    <property type="entry name" value="DNAligase_N"/>
</dbReference>
<evidence type="ECO:0000256" key="13">
    <source>
        <dbReference type="ARBA" id="ARBA00034005"/>
    </source>
</evidence>
<feature type="binding site" evidence="15">
    <location>
        <position position="138"/>
    </location>
    <ligand>
        <name>NAD(+)</name>
        <dbReference type="ChEBI" id="CHEBI:57540"/>
    </ligand>
</feature>
<evidence type="ECO:0000256" key="4">
    <source>
        <dbReference type="ARBA" id="ARBA00022598"/>
    </source>
</evidence>
<dbReference type="InterPro" id="IPR004149">
    <property type="entry name" value="Znf_DNAligase_C4"/>
</dbReference>
<evidence type="ECO:0000256" key="11">
    <source>
        <dbReference type="ARBA" id="ARBA00023204"/>
    </source>
</evidence>
<feature type="binding site" evidence="15">
    <location>
        <position position="416"/>
    </location>
    <ligand>
        <name>Zn(2+)</name>
        <dbReference type="ChEBI" id="CHEBI:29105"/>
    </ligand>
</feature>